<dbReference type="Proteomes" id="UP000076967">
    <property type="component" value="Unassembled WGS sequence"/>
</dbReference>
<accession>A0A168MHS9</accession>
<evidence type="ECO:0000313" key="5">
    <source>
        <dbReference type="Proteomes" id="UP000076967"/>
    </source>
</evidence>
<dbReference type="InterPro" id="IPR001034">
    <property type="entry name" value="DeoR_HTH"/>
</dbReference>
<dbReference type="Pfam" id="PF13280">
    <property type="entry name" value="WYL"/>
    <property type="match status" value="1"/>
</dbReference>
<dbReference type="Pfam" id="PF25583">
    <property type="entry name" value="WCX"/>
    <property type="match status" value="1"/>
</dbReference>
<dbReference type="AlphaFoldDB" id="A0A168MHS9"/>
<feature type="domain" description="HTH deoR-type" evidence="3">
    <location>
        <begin position="2"/>
        <end position="61"/>
    </location>
</feature>
<gene>
    <name evidence="4" type="ORF">PGLA_04590</name>
</gene>
<dbReference type="STRING" id="494026.PGLA_04590"/>
<dbReference type="EMBL" id="LVJH01000006">
    <property type="protein sequence ID" value="OAB44698.1"/>
    <property type="molecule type" value="Genomic_DNA"/>
</dbReference>
<dbReference type="PANTHER" id="PTHR34580:SF1">
    <property type="entry name" value="PROTEIN PAFC"/>
    <property type="match status" value="1"/>
</dbReference>
<evidence type="ECO:0000259" key="3">
    <source>
        <dbReference type="PROSITE" id="PS51000"/>
    </source>
</evidence>
<organism evidence="4 5">
    <name type="scientific">Paenibacillus glacialis</name>
    <dbReference type="NCBI Taxonomy" id="494026"/>
    <lineage>
        <taxon>Bacteria</taxon>
        <taxon>Bacillati</taxon>
        <taxon>Bacillota</taxon>
        <taxon>Bacilli</taxon>
        <taxon>Bacillales</taxon>
        <taxon>Paenibacillaceae</taxon>
        <taxon>Paenibacillus</taxon>
    </lineage>
</organism>
<dbReference type="PROSITE" id="PS51000">
    <property type="entry name" value="HTH_DEOR_2"/>
    <property type="match status" value="1"/>
</dbReference>
<dbReference type="InterPro" id="IPR057727">
    <property type="entry name" value="WCX_dom"/>
</dbReference>
<keyword evidence="5" id="KW-1185">Reference proteome</keyword>
<dbReference type="InterPro" id="IPR013196">
    <property type="entry name" value="HTH_11"/>
</dbReference>
<dbReference type="InterPro" id="IPR036390">
    <property type="entry name" value="WH_DNA-bd_sf"/>
</dbReference>
<keyword evidence="2" id="KW-0804">Transcription</keyword>
<protein>
    <submittedName>
        <fullName evidence="4">Transcriptional regulator</fullName>
    </submittedName>
</protein>
<dbReference type="InterPro" id="IPR036388">
    <property type="entry name" value="WH-like_DNA-bd_sf"/>
</dbReference>
<dbReference type="PROSITE" id="PS52050">
    <property type="entry name" value="WYL"/>
    <property type="match status" value="1"/>
</dbReference>
<dbReference type="RefSeq" id="WP_068529799.1">
    <property type="nucleotide sequence ID" value="NZ_LVJH01000006.1"/>
</dbReference>
<reference evidence="4 5" key="1">
    <citation type="submission" date="2016-03" db="EMBL/GenBank/DDBJ databases">
        <title>Draft genome sequence of Paenibacillus glacialis DSM 22343.</title>
        <authorList>
            <person name="Shin S.-K."/>
            <person name="Yi H."/>
        </authorList>
    </citation>
    <scope>NUCLEOTIDE SEQUENCE [LARGE SCALE GENOMIC DNA]</scope>
    <source>
        <strain evidence="4 5">DSM 22343</strain>
    </source>
</reference>
<evidence type="ECO:0000313" key="4">
    <source>
        <dbReference type="EMBL" id="OAB44698.1"/>
    </source>
</evidence>
<dbReference type="PIRSF" id="PIRSF016838">
    <property type="entry name" value="PafC"/>
    <property type="match status" value="1"/>
</dbReference>
<dbReference type="OrthoDB" id="9815009at2"/>
<dbReference type="Gene3D" id="1.10.10.10">
    <property type="entry name" value="Winged helix-like DNA-binding domain superfamily/Winged helix DNA-binding domain"/>
    <property type="match status" value="1"/>
</dbReference>
<dbReference type="SUPFAM" id="SSF46785">
    <property type="entry name" value="Winged helix' DNA-binding domain"/>
    <property type="match status" value="1"/>
</dbReference>
<name>A0A168MHS9_9BACL</name>
<proteinExistence type="predicted"/>
<dbReference type="InterPro" id="IPR051534">
    <property type="entry name" value="CBASS_pafABC_assoc_protein"/>
</dbReference>
<dbReference type="Pfam" id="PF08279">
    <property type="entry name" value="HTH_11"/>
    <property type="match status" value="1"/>
</dbReference>
<sequence length="313" mass="36482">MKVDRLISIIMVLLERRKISAKSLSEMFEVSLRTIYRDIDAINMAGIPIVSTPGVHGGFHIMEEYKVDKKLFTTSDISTLLMGLGSISSMLTSEEMVHTLAKVKSLIPAEQASDIEFKSNQIAIDIKPWMGNENQQLFLDVIKISFQKQNLLSFLYSDRKGNISSRKIEPYKLVLKENHWYVQGFCLEKQDFRLFKLFRISNLIMLDEIFIPRKLPTTISEFTDVMTKKQTEIKLLIHESILDWVQHYCSSEHIIPYGDNQFIVHFPFIVDDFGYSLLFSFGDKCECLEPLEVRTEMIRRVRNMKKLYERDVT</sequence>
<keyword evidence="1" id="KW-0805">Transcription regulation</keyword>
<evidence type="ECO:0000256" key="2">
    <source>
        <dbReference type="ARBA" id="ARBA00023163"/>
    </source>
</evidence>
<comment type="caution">
    <text evidence="4">The sequence shown here is derived from an EMBL/GenBank/DDBJ whole genome shotgun (WGS) entry which is preliminary data.</text>
</comment>
<dbReference type="InterPro" id="IPR028349">
    <property type="entry name" value="PafC-like"/>
</dbReference>
<dbReference type="GO" id="GO:0003700">
    <property type="term" value="F:DNA-binding transcription factor activity"/>
    <property type="evidence" value="ECO:0007669"/>
    <property type="project" value="InterPro"/>
</dbReference>
<dbReference type="InterPro" id="IPR026881">
    <property type="entry name" value="WYL_dom"/>
</dbReference>
<evidence type="ECO:0000256" key="1">
    <source>
        <dbReference type="ARBA" id="ARBA00023015"/>
    </source>
</evidence>
<dbReference type="PANTHER" id="PTHR34580">
    <property type="match status" value="1"/>
</dbReference>